<name>A0A9Q0SIX3_SALVM</name>
<reference evidence="10" key="2">
    <citation type="journal article" date="2023" name="Int. J. Mol. Sci.">
        <title>De Novo Assembly and Annotation of 11 Diverse Shrub Willow (Salix) Genomes Reveals Novel Gene Organization in Sex-Linked Regions.</title>
        <authorList>
            <person name="Hyden B."/>
            <person name="Feng K."/>
            <person name="Yates T.B."/>
            <person name="Jawdy S."/>
            <person name="Cereghino C."/>
            <person name="Smart L.B."/>
            <person name="Muchero W."/>
        </authorList>
    </citation>
    <scope>NUCLEOTIDE SEQUENCE [LARGE SCALE GENOMIC DNA]</scope>
    <source>
        <tissue evidence="10">Shoot tip</tissue>
    </source>
</reference>
<evidence type="ECO:0000256" key="2">
    <source>
        <dbReference type="ARBA" id="ARBA00008834"/>
    </source>
</evidence>
<evidence type="ECO:0000256" key="9">
    <source>
        <dbReference type="RuleBase" id="RU361169"/>
    </source>
</evidence>
<protein>
    <submittedName>
        <fullName evidence="10">POLYGALACTURONASE</fullName>
    </submittedName>
</protein>
<keyword evidence="11" id="KW-1185">Reference proteome</keyword>
<dbReference type="EMBL" id="JAPFFL010000014">
    <property type="protein sequence ID" value="KAJ6678500.1"/>
    <property type="molecule type" value="Genomic_DNA"/>
</dbReference>
<organism evidence="10 11">
    <name type="scientific">Salix viminalis</name>
    <name type="common">Common osier</name>
    <name type="synonym">Basket willow</name>
    <dbReference type="NCBI Taxonomy" id="40686"/>
    <lineage>
        <taxon>Eukaryota</taxon>
        <taxon>Viridiplantae</taxon>
        <taxon>Streptophyta</taxon>
        <taxon>Embryophyta</taxon>
        <taxon>Tracheophyta</taxon>
        <taxon>Spermatophyta</taxon>
        <taxon>Magnoliopsida</taxon>
        <taxon>eudicotyledons</taxon>
        <taxon>Gunneridae</taxon>
        <taxon>Pentapetalae</taxon>
        <taxon>rosids</taxon>
        <taxon>fabids</taxon>
        <taxon>Malpighiales</taxon>
        <taxon>Salicaceae</taxon>
        <taxon>Saliceae</taxon>
        <taxon>Salix</taxon>
    </lineage>
</organism>
<evidence type="ECO:0000313" key="10">
    <source>
        <dbReference type="EMBL" id="KAJ6678500.1"/>
    </source>
</evidence>
<reference evidence="10" key="1">
    <citation type="submission" date="2022-11" db="EMBL/GenBank/DDBJ databases">
        <authorList>
            <person name="Hyden B.L."/>
            <person name="Feng K."/>
            <person name="Yates T."/>
            <person name="Jawdy S."/>
            <person name="Smart L.B."/>
            <person name="Muchero W."/>
        </authorList>
    </citation>
    <scope>NUCLEOTIDE SEQUENCE</scope>
    <source>
        <tissue evidence="10">Shoot tip</tissue>
    </source>
</reference>
<evidence type="ECO:0000256" key="6">
    <source>
        <dbReference type="ARBA" id="ARBA00023295"/>
    </source>
</evidence>
<dbReference type="Gene3D" id="2.160.20.10">
    <property type="entry name" value="Single-stranded right-handed beta-helix, Pectin lyase-like"/>
    <property type="match status" value="2"/>
</dbReference>
<dbReference type="OrthoDB" id="187139at2759"/>
<dbReference type="PROSITE" id="PS00502">
    <property type="entry name" value="POLYGALACTURONASE"/>
    <property type="match status" value="1"/>
</dbReference>
<evidence type="ECO:0000256" key="3">
    <source>
        <dbReference type="ARBA" id="ARBA00022512"/>
    </source>
</evidence>
<dbReference type="InterPro" id="IPR006626">
    <property type="entry name" value="PbH1"/>
</dbReference>
<evidence type="ECO:0000256" key="4">
    <source>
        <dbReference type="ARBA" id="ARBA00022525"/>
    </source>
</evidence>
<evidence type="ECO:0000313" key="11">
    <source>
        <dbReference type="Proteomes" id="UP001151529"/>
    </source>
</evidence>
<keyword evidence="3" id="KW-0134">Cell wall</keyword>
<dbReference type="SUPFAM" id="SSF51126">
    <property type="entry name" value="Pectin lyase-like"/>
    <property type="match status" value="1"/>
</dbReference>
<gene>
    <name evidence="10" type="ORF">OIU85_009022</name>
</gene>
<dbReference type="InterPro" id="IPR011050">
    <property type="entry name" value="Pectin_lyase_fold/virulence"/>
</dbReference>
<keyword evidence="4" id="KW-0964">Secreted</keyword>
<evidence type="ECO:0000256" key="8">
    <source>
        <dbReference type="PROSITE-ProRule" id="PRU10052"/>
    </source>
</evidence>
<keyword evidence="7" id="KW-0961">Cell wall biogenesis/degradation</keyword>
<evidence type="ECO:0000256" key="1">
    <source>
        <dbReference type="ARBA" id="ARBA00004191"/>
    </source>
</evidence>
<keyword evidence="5 9" id="KW-0378">Hydrolase</keyword>
<dbReference type="GO" id="GO:0004650">
    <property type="term" value="F:polygalacturonase activity"/>
    <property type="evidence" value="ECO:0007669"/>
    <property type="project" value="InterPro"/>
</dbReference>
<evidence type="ECO:0000256" key="7">
    <source>
        <dbReference type="ARBA" id="ARBA00023316"/>
    </source>
</evidence>
<dbReference type="AlphaFoldDB" id="A0A9Q0SIX3"/>
<dbReference type="Pfam" id="PF00295">
    <property type="entry name" value="Glyco_hydro_28"/>
    <property type="match status" value="2"/>
</dbReference>
<feature type="active site" evidence="8">
    <location>
        <position position="163"/>
    </location>
</feature>
<evidence type="ECO:0000256" key="5">
    <source>
        <dbReference type="ARBA" id="ARBA00022801"/>
    </source>
</evidence>
<dbReference type="InterPro" id="IPR000743">
    <property type="entry name" value="Glyco_hydro_28"/>
</dbReference>
<comment type="caution">
    <text evidence="10">The sequence shown here is derived from an EMBL/GenBank/DDBJ whole genome shotgun (WGS) entry which is preliminary data.</text>
</comment>
<sequence>MLSLDVTKYGNEEDICKAFKSAWEDACASTSPSTVLIPKGTFLLGPVIISGPCKAAIELQVKGKLQAPADMSEFEGFSSWITLNYVDQFTLTGGGTFDGQGKLASNQRICGKDKHCKLPPVSLKFNFITNGIVHDITSTDSKYFHAHLLGQITVAGVTCAPGHGISIGSLGKSQNEESVSGIFVKNCTISNTQNGVRIKSWPALFGGSASDIHFEDIIMKNVSNPIVIDQVYCPWNECNKKSPSKVSIRNVSFKNIRGTSRTPVAVQLSCSKDIPCKEVEVADIDLRYTGSEGPAEFRCSNVQPKFHGKINPSKC</sequence>
<proteinExistence type="inferred from homology"/>
<dbReference type="InterPro" id="IPR012334">
    <property type="entry name" value="Pectin_lyas_fold"/>
</dbReference>
<dbReference type="SMART" id="SM00710">
    <property type="entry name" value="PbH1"/>
    <property type="match status" value="3"/>
</dbReference>
<keyword evidence="6 9" id="KW-0326">Glycosidase</keyword>
<accession>A0A9Q0SIX3</accession>
<dbReference type="GO" id="GO:0005975">
    <property type="term" value="P:carbohydrate metabolic process"/>
    <property type="evidence" value="ECO:0007669"/>
    <property type="project" value="InterPro"/>
</dbReference>
<dbReference type="PANTHER" id="PTHR31375">
    <property type="match status" value="1"/>
</dbReference>
<comment type="subcellular location">
    <subcellularLocation>
        <location evidence="1">Secreted</location>
        <location evidence="1">Cell wall</location>
    </subcellularLocation>
</comment>
<dbReference type="GO" id="GO:0071555">
    <property type="term" value="P:cell wall organization"/>
    <property type="evidence" value="ECO:0007669"/>
    <property type="project" value="UniProtKB-KW"/>
</dbReference>
<dbReference type="Proteomes" id="UP001151529">
    <property type="component" value="Chromosome 7"/>
</dbReference>
<comment type="similarity">
    <text evidence="2 9">Belongs to the glycosyl hydrolase 28 family.</text>
</comment>